<dbReference type="InterPro" id="IPR005119">
    <property type="entry name" value="LysR_subst-bd"/>
</dbReference>
<dbReference type="PRINTS" id="PR00039">
    <property type="entry name" value="HTHLYSR"/>
</dbReference>
<dbReference type="PANTHER" id="PTHR30346">
    <property type="entry name" value="TRANSCRIPTIONAL DUAL REGULATOR HCAR-RELATED"/>
    <property type="match status" value="1"/>
</dbReference>
<protein>
    <submittedName>
        <fullName evidence="6">LysR family transcriptional regulator</fullName>
    </submittedName>
</protein>
<evidence type="ECO:0000256" key="2">
    <source>
        <dbReference type="ARBA" id="ARBA00023015"/>
    </source>
</evidence>
<dbReference type="InterPro" id="IPR000847">
    <property type="entry name" value="LysR_HTH_N"/>
</dbReference>
<reference evidence="6" key="1">
    <citation type="submission" date="2020-10" db="EMBL/GenBank/DDBJ databases">
        <authorList>
            <person name="Castelo-Branco R."/>
            <person name="Eusebio N."/>
            <person name="Adriana R."/>
            <person name="Vieira A."/>
            <person name="Brugerolle De Fraissinette N."/>
            <person name="Rezende De Castro R."/>
            <person name="Schneider M.P."/>
            <person name="Vasconcelos V."/>
            <person name="Leao P.N."/>
        </authorList>
    </citation>
    <scope>NUCLEOTIDE SEQUENCE</scope>
    <source>
        <strain evidence="6">LEGE 11467</strain>
    </source>
</reference>
<name>A0A928W0H5_9CYAN</name>
<keyword evidence="3" id="KW-0238">DNA-binding</keyword>
<dbReference type="SUPFAM" id="SSF53850">
    <property type="entry name" value="Periplasmic binding protein-like II"/>
    <property type="match status" value="1"/>
</dbReference>
<feature type="domain" description="HTH lysR-type" evidence="5">
    <location>
        <begin position="5"/>
        <end position="62"/>
    </location>
</feature>
<proteinExistence type="inferred from homology"/>
<dbReference type="CDD" id="cd08414">
    <property type="entry name" value="PBP2_LTTR_aromatics_like"/>
    <property type="match status" value="1"/>
</dbReference>
<evidence type="ECO:0000313" key="6">
    <source>
        <dbReference type="EMBL" id="MBE9041623.1"/>
    </source>
</evidence>
<comment type="caution">
    <text evidence="6">The sequence shown here is derived from an EMBL/GenBank/DDBJ whole genome shotgun (WGS) entry which is preliminary data.</text>
</comment>
<comment type="similarity">
    <text evidence="1">Belongs to the LysR transcriptional regulatory family.</text>
</comment>
<dbReference type="SUPFAM" id="SSF46785">
    <property type="entry name" value="Winged helix' DNA-binding domain"/>
    <property type="match status" value="1"/>
</dbReference>
<accession>A0A928W0H5</accession>
<evidence type="ECO:0000256" key="1">
    <source>
        <dbReference type="ARBA" id="ARBA00009437"/>
    </source>
</evidence>
<evidence type="ECO:0000259" key="5">
    <source>
        <dbReference type="PROSITE" id="PS50931"/>
    </source>
</evidence>
<keyword evidence="2" id="KW-0805">Transcription regulation</keyword>
<dbReference type="InterPro" id="IPR036388">
    <property type="entry name" value="WH-like_DNA-bd_sf"/>
</dbReference>
<keyword evidence="7" id="KW-1185">Reference proteome</keyword>
<dbReference type="Pfam" id="PF03466">
    <property type="entry name" value="LysR_substrate"/>
    <property type="match status" value="1"/>
</dbReference>
<organism evidence="6 7">
    <name type="scientific">Zarconia navalis LEGE 11467</name>
    <dbReference type="NCBI Taxonomy" id="1828826"/>
    <lineage>
        <taxon>Bacteria</taxon>
        <taxon>Bacillati</taxon>
        <taxon>Cyanobacteriota</taxon>
        <taxon>Cyanophyceae</taxon>
        <taxon>Oscillatoriophycideae</taxon>
        <taxon>Oscillatoriales</taxon>
        <taxon>Oscillatoriales incertae sedis</taxon>
        <taxon>Zarconia</taxon>
        <taxon>Zarconia navalis</taxon>
    </lineage>
</organism>
<dbReference type="Proteomes" id="UP000621799">
    <property type="component" value="Unassembled WGS sequence"/>
</dbReference>
<dbReference type="FunFam" id="1.10.10.10:FF:000001">
    <property type="entry name" value="LysR family transcriptional regulator"/>
    <property type="match status" value="1"/>
</dbReference>
<dbReference type="Gene3D" id="3.40.190.10">
    <property type="entry name" value="Periplasmic binding protein-like II"/>
    <property type="match status" value="2"/>
</dbReference>
<gene>
    <name evidence="6" type="ORF">IQ235_12615</name>
</gene>
<dbReference type="Gene3D" id="1.10.10.10">
    <property type="entry name" value="Winged helix-like DNA-binding domain superfamily/Winged helix DNA-binding domain"/>
    <property type="match status" value="1"/>
</dbReference>
<dbReference type="GO" id="GO:0032993">
    <property type="term" value="C:protein-DNA complex"/>
    <property type="evidence" value="ECO:0007669"/>
    <property type="project" value="TreeGrafter"/>
</dbReference>
<dbReference type="GO" id="GO:0003700">
    <property type="term" value="F:DNA-binding transcription factor activity"/>
    <property type="evidence" value="ECO:0007669"/>
    <property type="project" value="InterPro"/>
</dbReference>
<evidence type="ECO:0000256" key="4">
    <source>
        <dbReference type="ARBA" id="ARBA00023163"/>
    </source>
</evidence>
<dbReference type="AlphaFoldDB" id="A0A928W0H5"/>
<dbReference type="PROSITE" id="PS50931">
    <property type="entry name" value="HTH_LYSR"/>
    <property type="match status" value="1"/>
</dbReference>
<dbReference type="InterPro" id="IPR036390">
    <property type="entry name" value="WH_DNA-bd_sf"/>
</dbReference>
<evidence type="ECO:0000256" key="3">
    <source>
        <dbReference type="ARBA" id="ARBA00023125"/>
    </source>
</evidence>
<dbReference type="GO" id="GO:0003677">
    <property type="term" value="F:DNA binding"/>
    <property type="evidence" value="ECO:0007669"/>
    <property type="project" value="UniProtKB-KW"/>
</dbReference>
<dbReference type="EMBL" id="JADEXN010000222">
    <property type="protein sequence ID" value="MBE9041623.1"/>
    <property type="molecule type" value="Genomic_DNA"/>
</dbReference>
<evidence type="ECO:0000313" key="7">
    <source>
        <dbReference type="Proteomes" id="UP000621799"/>
    </source>
</evidence>
<keyword evidence="4" id="KW-0804">Transcription</keyword>
<dbReference type="Pfam" id="PF00126">
    <property type="entry name" value="HTH_1"/>
    <property type="match status" value="1"/>
</dbReference>
<dbReference type="RefSeq" id="WP_264321821.1">
    <property type="nucleotide sequence ID" value="NZ_JADEXN010000222.1"/>
</dbReference>
<dbReference type="PANTHER" id="PTHR30346:SF0">
    <property type="entry name" value="HCA OPERON TRANSCRIPTIONAL ACTIVATOR HCAR"/>
    <property type="match status" value="1"/>
</dbReference>
<sequence>MNFNIELQHLETFLVVSEEMNFRRAAERLNITQPPLSRQINRLETALDAKLFDRDRTSVQLTDAGRALITEARQILDRVERGVQTVQQASRGEVGQLIVGFEGSSAYEIVPRLLQIHQKRFPNVDITVRQMATGMQLQALRKREIAVGFIVPFVQDALLTMETILREPMILALPENHLLAQQAEISLLDLVNEDFIVGPREKGCGLSERAIAACHNAGFRPKIIQETEEMQITLGFIAVGLGIALLPTSSQKLQQSGVVYRPISSPKPEIELAISWLSNNRSNLLQNFITTVRETIASD</sequence>